<dbReference type="AlphaFoldDB" id="A0A1N7SUP7"/>
<evidence type="ECO:0000313" key="2">
    <source>
        <dbReference type="EMBL" id="SIT51180.1"/>
    </source>
</evidence>
<gene>
    <name evidence="2" type="ORF">BN2476_1070001</name>
</gene>
<dbReference type="OrthoDB" id="5365332at2"/>
<name>A0A1N7SUP7_9BURK</name>
<evidence type="ECO:0000259" key="1">
    <source>
        <dbReference type="SMART" id="SM01126"/>
    </source>
</evidence>
<dbReference type="NCBIfam" id="NF033547">
    <property type="entry name" value="transpos_IS1595"/>
    <property type="match status" value="1"/>
</dbReference>
<accession>A0A1N7SUP7</accession>
<dbReference type="SMART" id="SM01126">
    <property type="entry name" value="DDE_Tnp_IS1595"/>
    <property type="match status" value="1"/>
</dbReference>
<dbReference type="InterPro" id="IPR024442">
    <property type="entry name" value="Transposase_Zn_ribbon"/>
</dbReference>
<protein>
    <recommendedName>
        <fullName evidence="1">ISXO2-like transposase domain-containing protein</fullName>
    </recommendedName>
</protein>
<comment type="caution">
    <text evidence="2">The sequence shown here is derived from an EMBL/GenBank/DDBJ whole genome shotgun (WGS) entry which is preliminary data.</text>
</comment>
<dbReference type="Pfam" id="PF12760">
    <property type="entry name" value="Zn_ribbon_IS1595"/>
    <property type="match status" value="1"/>
</dbReference>
<proteinExistence type="predicted"/>
<evidence type="ECO:0000313" key="3">
    <source>
        <dbReference type="Proteomes" id="UP000195569"/>
    </source>
</evidence>
<sequence length="328" mass="37509">MSEFQPTPTAGVDYPRTWSQFEDWFVTEEECARYLERLRWPEGFVCPSCATKRDPYRSSRGRLICRTCRHPGTVTSGTIFDKTRTPLKVWLAAAWHLTSQKSGMSALGLQRVLGFGSYQTAWTILHRFRRAMVRPGRERLKGIVEVDQSYLAIRERRDTPVGKGGKRRTTKAVVVIAVEILEPKGFGRIRLQQIEEESTASVEPFVRAVVEPGSVLRTDGAAIYRALQDDYQHERTVIKSVMPDAIPAHVPLPGVHRVASLLKRWLLGTHQGAVKPAHLDHYLDEFVFRFNRRTSHSRGLIFYRLLEQAVQTDPITYRQIARKSPREG</sequence>
<feature type="domain" description="ISXO2-like transposase" evidence="1">
    <location>
        <begin position="139"/>
        <end position="291"/>
    </location>
</feature>
<dbReference type="EMBL" id="CYGY02000107">
    <property type="protein sequence ID" value="SIT51180.1"/>
    <property type="molecule type" value="Genomic_DNA"/>
</dbReference>
<dbReference type="Proteomes" id="UP000195569">
    <property type="component" value="Unassembled WGS sequence"/>
</dbReference>
<keyword evidence="3" id="KW-1185">Reference proteome</keyword>
<reference evidence="2" key="1">
    <citation type="submission" date="2016-12" db="EMBL/GenBank/DDBJ databases">
        <authorList>
            <person name="Moulin L."/>
        </authorList>
    </citation>
    <scope>NUCLEOTIDE SEQUENCE [LARGE SCALE GENOMIC DNA]</scope>
    <source>
        <strain evidence="2">STM 7183</strain>
    </source>
</reference>
<dbReference type="InterPro" id="IPR024445">
    <property type="entry name" value="Tnp_ISXO2-like"/>
</dbReference>
<dbReference type="Pfam" id="PF12762">
    <property type="entry name" value="DDE_Tnp_IS1595"/>
    <property type="match status" value="1"/>
</dbReference>
<organism evidence="2 3">
    <name type="scientific">Paraburkholderia piptadeniae</name>
    <dbReference type="NCBI Taxonomy" id="1701573"/>
    <lineage>
        <taxon>Bacteria</taxon>
        <taxon>Pseudomonadati</taxon>
        <taxon>Pseudomonadota</taxon>
        <taxon>Betaproteobacteria</taxon>
        <taxon>Burkholderiales</taxon>
        <taxon>Burkholderiaceae</taxon>
        <taxon>Paraburkholderia</taxon>
    </lineage>
</organism>
<dbReference type="RefSeq" id="WP_087739702.1">
    <property type="nucleotide sequence ID" value="NZ_CYGY02000107.1"/>
</dbReference>